<keyword evidence="3 5" id="KW-1133">Transmembrane helix</keyword>
<dbReference type="InterPro" id="IPR014743">
    <property type="entry name" value="Cl-channel_core"/>
</dbReference>
<comment type="caution">
    <text evidence="6">The sequence shown here is derived from an EMBL/GenBank/DDBJ whole genome shotgun (WGS) entry which is preliminary data.</text>
</comment>
<evidence type="ECO:0000256" key="4">
    <source>
        <dbReference type="ARBA" id="ARBA00023136"/>
    </source>
</evidence>
<evidence type="ECO:0000256" key="1">
    <source>
        <dbReference type="ARBA" id="ARBA00004141"/>
    </source>
</evidence>
<feature type="transmembrane region" description="Helical" evidence="5">
    <location>
        <begin position="177"/>
        <end position="196"/>
    </location>
</feature>
<dbReference type="GO" id="GO:0015108">
    <property type="term" value="F:chloride transmembrane transporter activity"/>
    <property type="evidence" value="ECO:0007669"/>
    <property type="project" value="InterPro"/>
</dbReference>
<feature type="transmembrane region" description="Helical" evidence="5">
    <location>
        <begin position="140"/>
        <end position="165"/>
    </location>
</feature>
<dbReference type="InterPro" id="IPR050368">
    <property type="entry name" value="ClC-type_chloride_channel"/>
</dbReference>
<proteinExistence type="predicted"/>
<dbReference type="PANTHER" id="PTHR43427">
    <property type="entry name" value="CHLORIDE CHANNEL PROTEIN CLC-E"/>
    <property type="match status" value="1"/>
</dbReference>
<feature type="transmembrane region" description="Helical" evidence="5">
    <location>
        <begin position="332"/>
        <end position="354"/>
    </location>
</feature>
<name>A3HUF5_9BACT</name>
<accession>A3HUF5</accession>
<organism evidence="6 7">
    <name type="scientific">Algoriphagus machipongonensis</name>
    <dbReference type="NCBI Taxonomy" id="388413"/>
    <lineage>
        <taxon>Bacteria</taxon>
        <taxon>Pseudomonadati</taxon>
        <taxon>Bacteroidota</taxon>
        <taxon>Cytophagia</taxon>
        <taxon>Cytophagales</taxon>
        <taxon>Cyclobacteriaceae</taxon>
        <taxon>Algoriphagus</taxon>
    </lineage>
</organism>
<evidence type="ECO:0000313" key="6">
    <source>
        <dbReference type="EMBL" id="EAZ81777.1"/>
    </source>
</evidence>
<dbReference type="Gene3D" id="1.10.3080.10">
    <property type="entry name" value="Clc chloride channel"/>
    <property type="match status" value="1"/>
</dbReference>
<reference evidence="6 7" key="1">
    <citation type="journal article" date="2011" name="J. Bacteriol.">
        <title>Complete genome sequence of Algoriphagus sp. PR1, bacterial prey of a colony-forming choanoflagellate.</title>
        <authorList>
            <person name="Alegado R.A."/>
            <person name="Ferriera S."/>
            <person name="Nusbaum C."/>
            <person name="Young S.K."/>
            <person name="Zeng Q."/>
            <person name="Imamovic A."/>
            <person name="Fairclough S.R."/>
            <person name="King N."/>
        </authorList>
    </citation>
    <scope>NUCLEOTIDE SEQUENCE [LARGE SCALE GENOMIC DNA]</scope>
    <source>
        <strain evidence="6 7">PR1</strain>
    </source>
</reference>
<dbReference type="AlphaFoldDB" id="A3HUF5"/>
<keyword evidence="4 5" id="KW-0472">Membrane</keyword>
<keyword evidence="2 5" id="KW-0812">Transmembrane</keyword>
<comment type="subcellular location">
    <subcellularLocation>
        <location evidence="1">Membrane</location>
        <topology evidence="1">Multi-pass membrane protein</topology>
    </subcellularLocation>
</comment>
<feature type="transmembrane region" description="Helical" evidence="5">
    <location>
        <begin position="46"/>
        <end position="64"/>
    </location>
</feature>
<dbReference type="CDD" id="cd03682">
    <property type="entry name" value="ClC_sycA_like"/>
    <property type="match status" value="1"/>
</dbReference>
<feature type="transmembrane region" description="Helical" evidence="5">
    <location>
        <begin position="366"/>
        <end position="385"/>
    </location>
</feature>
<dbReference type="HOGENOM" id="CLU_015263_1_1_10"/>
<dbReference type="PRINTS" id="PR00762">
    <property type="entry name" value="CLCHANNEL"/>
</dbReference>
<feature type="transmembrane region" description="Helical" evidence="5">
    <location>
        <begin position="6"/>
        <end position="34"/>
    </location>
</feature>
<dbReference type="EMBL" id="AAXU02000001">
    <property type="protein sequence ID" value="EAZ81777.1"/>
    <property type="molecule type" value="Genomic_DNA"/>
</dbReference>
<dbReference type="RefSeq" id="WP_008197773.1">
    <property type="nucleotide sequence ID" value="NZ_CM001023.1"/>
</dbReference>
<evidence type="ECO:0000256" key="5">
    <source>
        <dbReference type="SAM" id="Phobius"/>
    </source>
</evidence>
<dbReference type="eggNOG" id="COG0038">
    <property type="taxonomic scope" value="Bacteria"/>
</dbReference>
<dbReference type="STRING" id="388413.ALPR1_01010"/>
<keyword evidence="7" id="KW-1185">Reference proteome</keyword>
<sequence>MNFTSLVAYLFRWTGFGLLIGLLAGTASAFFLFALEWATQTRESHLWLIALLPIGGFLIGWTYYKYAESSVKGNNLLLEELYQSKSPIPLRMTPLVLFGTIGTHLFGGSAGREGTAVQMGGSLADQLTKWFKLSHEERRLVIIAGVAAGFASVFGTPLAGAIFALEWMLSRKFRWRSLYPAFFTGYIAHLVCANLWGIGHTHYSIPEVPGFTLINFLWIIPAGIAFGFSGRLFAQTTHFFTHQFSKWVSYPPLRPVIGGLVIAIIVWFSDSTTYIGLGVPRIVEAFEQPLPWYDWLVKTGMTGFTLGAGFKGGEVTPLFFTGATLGNALSTWIPLPLALLAGMGFVGVFSGATNTPMACTVMGMELFGYESGLYLAIACFIAYVFSGKSSVYGSQNLEQKIHIYPKKRYFSLDRWFKK</sequence>
<dbReference type="Proteomes" id="UP000003919">
    <property type="component" value="Unassembled WGS sequence"/>
</dbReference>
<feature type="transmembrane region" description="Helical" evidence="5">
    <location>
        <begin position="216"/>
        <end position="234"/>
    </location>
</feature>
<evidence type="ECO:0000313" key="7">
    <source>
        <dbReference type="Proteomes" id="UP000003919"/>
    </source>
</evidence>
<evidence type="ECO:0000256" key="2">
    <source>
        <dbReference type="ARBA" id="ARBA00022692"/>
    </source>
</evidence>
<dbReference type="PANTHER" id="PTHR43427:SF12">
    <property type="entry name" value="CHLORIDE TRANSPORTER"/>
    <property type="match status" value="1"/>
</dbReference>
<dbReference type="SUPFAM" id="SSF81340">
    <property type="entry name" value="Clc chloride channel"/>
    <property type="match status" value="1"/>
</dbReference>
<evidence type="ECO:0000256" key="3">
    <source>
        <dbReference type="ARBA" id="ARBA00022989"/>
    </source>
</evidence>
<dbReference type="Pfam" id="PF00654">
    <property type="entry name" value="Voltage_CLC"/>
    <property type="match status" value="1"/>
</dbReference>
<gene>
    <name evidence="6" type="ORF">ALPR1_01010</name>
</gene>
<feature type="transmembrane region" description="Helical" evidence="5">
    <location>
        <begin position="255"/>
        <end position="277"/>
    </location>
</feature>
<dbReference type="InterPro" id="IPR001807">
    <property type="entry name" value="ClC"/>
</dbReference>
<protein>
    <submittedName>
        <fullName evidence="6">Voltage-gated chloride channel family protein</fullName>
    </submittedName>
</protein>
<dbReference type="GO" id="GO:0016020">
    <property type="term" value="C:membrane"/>
    <property type="evidence" value="ECO:0007669"/>
    <property type="project" value="UniProtKB-SubCell"/>
</dbReference>